<keyword evidence="5" id="KW-0378">Hydrolase</keyword>
<dbReference type="EMBL" id="BKZW01000001">
    <property type="protein sequence ID" value="GER87319.1"/>
    <property type="molecule type" value="Genomic_DNA"/>
</dbReference>
<dbReference type="EC" id="3.4.13.21" evidence="9"/>
<keyword evidence="3" id="KW-0963">Cytoplasm</keyword>
<sequence>MQDNLLLFSNSHTHGMRMFEHARAALSEFLADHHTVYFAPYAGSDYDGYTNTIKTALEPFGVTVIGLHTVSNLQQTLQDAEVLFVGGGNSFRLLKTLEQLEMLAPVRARVTSGELRYMGSSAGTNMSCPTMRTTNDMPIVQPESFNAFNLIPFQINPHYQDPLSNSTHMGETREDRIREFLEENDVPVLGLREGSWLRKRGSQLHLDGLADARLFRRGTEPQEYKPGTDLSWLLTEKATFDQKA</sequence>
<keyword evidence="7" id="KW-0224">Dipeptidase</keyword>
<evidence type="ECO:0000256" key="3">
    <source>
        <dbReference type="ARBA" id="ARBA00022490"/>
    </source>
</evidence>
<accession>A0A5J4KMA4</accession>
<proteinExistence type="inferred from homology"/>
<evidence type="ECO:0000256" key="8">
    <source>
        <dbReference type="ARBA" id="ARBA00050239"/>
    </source>
</evidence>
<evidence type="ECO:0000256" key="4">
    <source>
        <dbReference type="ARBA" id="ARBA00022670"/>
    </source>
</evidence>
<dbReference type="GO" id="GO:0005737">
    <property type="term" value="C:cytoplasm"/>
    <property type="evidence" value="ECO:0007669"/>
    <property type="project" value="UniProtKB-SubCell"/>
</dbReference>
<dbReference type="GO" id="GO:0006508">
    <property type="term" value="P:proteolysis"/>
    <property type="evidence" value="ECO:0007669"/>
    <property type="project" value="UniProtKB-KW"/>
</dbReference>
<keyword evidence="6" id="KW-0720">Serine protease</keyword>
<dbReference type="FunFam" id="3.40.50.880:FF:000007">
    <property type="entry name" value="Peptidase E"/>
    <property type="match status" value="1"/>
</dbReference>
<dbReference type="PANTHER" id="PTHR20842">
    <property type="entry name" value="PROTEASE S51 ALPHA-ASPARTYL DIPEPTIDASE"/>
    <property type="match status" value="1"/>
</dbReference>
<name>A0A5J4KMA4_9CHLR</name>
<dbReference type="GO" id="GO:0008236">
    <property type="term" value="F:serine-type peptidase activity"/>
    <property type="evidence" value="ECO:0007669"/>
    <property type="project" value="UniProtKB-KW"/>
</dbReference>
<dbReference type="InterPro" id="IPR029062">
    <property type="entry name" value="Class_I_gatase-like"/>
</dbReference>
<evidence type="ECO:0000256" key="2">
    <source>
        <dbReference type="ARBA" id="ARBA00006534"/>
    </source>
</evidence>
<dbReference type="Proteomes" id="UP000326912">
    <property type="component" value="Unassembled WGS sequence"/>
</dbReference>
<keyword evidence="12" id="KW-1185">Reference proteome</keyword>
<organism evidence="11 12">
    <name type="scientific">Dictyobacter vulcani</name>
    <dbReference type="NCBI Taxonomy" id="2607529"/>
    <lineage>
        <taxon>Bacteria</taxon>
        <taxon>Bacillati</taxon>
        <taxon>Chloroflexota</taxon>
        <taxon>Ktedonobacteria</taxon>
        <taxon>Ktedonobacterales</taxon>
        <taxon>Dictyobacteraceae</taxon>
        <taxon>Dictyobacter</taxon>
    </lineage>
</organism>
<dbReference type="Pfam" id="PF03575">
    <property type="entry name" value="Peptidase_S51"/>
    <property type="match status" value="1"/>
</dbReference>
<dbReference type="PANTHER" id="PTHR20842:SF0">
    <property type="entry name" value="ALPHA-ASPARTYL DIPEPTIDASE"/>
    <property type="match status" value="1"/>
</dbReference>
<keyword evidence="4" id="KW-0645">Protease</keyword>
<evidence type="ECO:0000256" key="6">
    <source>
        <dbReference type="ARBA" id="ARBA00022825"/>
    </source>
</evidence>
<gene>
    <name evidence="11" type="primary">pepE</name>
    <name evidence="11" type="ORF">KDW_14810</name>
</gene>
<dbReference type="NCBIfam" id="NF003642">
    <property type="entry name" value="PRK05282.1"/>
    <property type="match status" value="1"/>
</dbReference>
<evidence type="ECO:0000313" key="11">
    <source>
        <dbReference type="EMBL" id="GER87319.1"/>
    </source>
</evidence>
<dbReference type="GO" id="GO:0016805">
    <property type="term" value="F:dipeptidase activity"/>
    <property type="evidence" value="ECO:0007669"/>
    <property type="project" value="UniProtKB-KW"/>
</dbReference>
<comment type="caution">
    <text evidence="11">The sequence shown here is derived from an EMBL/GenBank/DDBJ whole genome shotgun (WGS) entry which is preliminary data.</text>
</comment>
<comment type="subcellular location">
    <subcellularLocation>
        <location evidence="1">Cytoplasm</location>
    </subcellularLocation>
</comment>
<dbReference type="CDD" id="cd03146">
    <property type="entry name" value="GAT1_Peptidase_E"/>
    <property type="match status" value="1"/>
</dbReference>
<dbReference type="SUPFAM" id="SSF52317">
    <property type="entry name" value="Class I glutamine amidotransferase-like"/>
    <property type="match status" value="1"/>
</dbReference>
<reference evidence="11 12" key="1">
    <citation type="submission" date="2019-10" db="EMBL/GenBank/DDBJ databases">
        <title>Dictyobacter vulcani sp. nov., within the class Ktedonobacteria, isolated from soil of volcanic Mt. Zao.</title>
        <authorList>
            <person name="Zheng Y."/>
            <person name="Wang C.M."/>
            <person name="Sakai Y."/>
            <person name="Abe K."/>
            <person name="Yokota A."/>
            <person name="Yabe S."/>
        </authorList>
    </citation>
    <scope>NUCLEOTIDE SEQUENCE [LARGE SCALE GENOMIC DNA]</scope>
    <source>
        <strain evidence="11 12">W12</strain>
    </source>
</reference>
<evidence type="ECO:0000256" key="9">
    <source>
        <dbReference type="ARBA" id="ARBA00066675"/>
    </source>
</evidence>
<protein>
    <recommendedName>
        <fullName evidence="9">dipeptidase E</fullName>
        <ecNumber evidence="9">3.4.13.21</ecNumber>
    </recommendedName>
    <alternativeName>
        <fullName evidence="10">Asp-specific dipeptidase</fullName>
    </alternativeName>
</protein>
<evidence type="ECO:0000256" key="7">
    <source>
        <dbReference type="ARBA" id="ARBA00022997"/>
    </source>
</evidence>
<dbReference type="RefSeq" id="WP_151755334.1">
    <property type="nucleotide sequence ID" value="NZ_BKZW01000001.1"/>
</dbReference>
<dbReference type="Gene3D" id="3.40.50.880">
    <property type="match status" value="1"/>
</dbReference>
<evidence type="ECO:0000256" key="5">
    <source>
        <dbReference type="ARBA" id="ARBA00022801"/>
    </source>
</evidence>
<dbReference type="AlphaFoldDB" id="A0A5J4KMA4"/>
<evidence type="ECO:0000256" key="10">
    <source>
        <dbReference type="ARBA" id="ARBA00075877"/>
    </source>
</evidence>
<evidence type="ECO:0000256" key="1">
    <source>
        <dbReference type="ARBA" id="ARBA00004496"/>
    </source>
</evidence>
<evidence type="ECO:0000313" key="12">
    <source>
        <dbReference type="Proteomes" id="UP000326912"/>
    </source>
</evidence>
<comment type="similarity">
    <text evidence="2">Belongs to the peptidase S51 family.</text>
</comment>
<comment type="catalytic activity">
    <reaction evidence="8">
        <text>Dipeptidase E catalyzes the hydrolysis of dipeptides Asp-|-Xaa. It does not act on peptides with N-terminal Glu, Asn or Gln, nor does it cleave isoaspartyl peptides.</text>
        <dbReference type="EC" id="3.4.13.21"/>
    </reaction>
</comment>
<dbReference type="InterPro" id="IPR005320">
    <property type="entry name" value="Peptidase_S51"/>
</dbReference>